<dbReference type="Proteomes" id="UP001595834">
    <property type="component" value="Unassembled WGS sequence"/>
</dbReference>
<evidence type="ECO:0000313" key="3">
    <source>
        <dbReference type="Proteomes" id="UP001595834"/>
    </source>
</evidence>
<dbReference type="Pfam" id="PF13472">
    <property type="entry name" value="Lipase_GDSL_2"/>
    <property type="match status" value="1"/>
</dbReference>
<proteinExistence type="predicted"/>
<dbReference type="GO" id="GO:0016787">
    <property type="term" value="F:hydrolase activity"/>
    <property type="evidence" value="ECO:0007669"/>
    <property type="project" value="UniProtKB-KW"/>
</dbReference>
<dbReference type="InterPro" id="IPR036514">
    <property type="entry name" value="SGNH_hydro_sf"/>
</dbReference>
<dbReference type="PANTHER" id="PTHR43784:SF2">
    <property type="entry name" value="GDSL-LIKE LIPASE_ACYLHYDROLASE, PUTATIVE (AFU_ORTHOLOGUE AFUA_2G00820)-RELATED"/>
    <property type="match status" value="1"/>
</dbReference>
<feature type="domain" description="SGNH hydrolase-type esterase" evidence="1">
    <location>
        <begin position="230"/>
        <end position="425"/>
    </location>
</feature>
<accession>A0ABV9UFM5</accession>
<dbReference type="EMBL" id="JBHSIZ010000006">
    <property type="protein sequence ID" value="MFC4955844.1"/>
    <property type="molecule type" value="Genomic_DNA"/>
</dbReference>
<keyword evidence="3" id="KW-1185">Reference proteome</keyword>
<name>A0ABV9UFM5_9ACTN</name>
<gene>
    <name evidence="2" type="ORF">ACFPFX_05965</name>
</gene>
<dbReference type="InterPro" id="IPR053140">
    <property type="entry name" value="GDSL_Rv0518-like"/>
</dbReference>
<evidence type="ECO:0000259" key="1">
    <source>
        <dbReference type="Pfam" id="PF13472"/>
    </source>
</evidence>
<dbReference type="PANTHER" id="PTHR43784">
    <property type="entry name" value="GDSL-LIKE LIPASE/ACYLHYDROLASE, PUTATIVE (AFU_ORTHOLOGUE AFUA_2G00820)-RELATED"/>
    <property type="match status" value="1"/>
</dbReference>
<reference evidence="3" key="1">
    <citation type="journal article" date="2019" name="Int. J. Syst. Evol. Microbiol.">
        <title>The Global Catalogue of Microorganisms (GCM) 10K type strain sequencing project: providing services to taxonomists for standard genome sequencing and annotation.</title>
        <authorList>
            <consortium name="The Broad Institute Genomics Platform"/>
            <consortium name="The Broad Institute Genome Sequencing Center for Infectious Disease"/>
            <person name="Wu L."/>
            <person name="Ma J."/>
        </authorList>
    </citation>
    <scope>NUCLEOTIDE SEQUENCE [LARGE SCALE GENOMIC DNA]</scope>
    <source>
        <strain evidence="3">CCM 7224</strain>
    </source>
</reference>
<dbReference type="Gene3D" id="3.40.50.1110">
    <property type="entry name" value="SGNH hydrolase"/>
    <property type="match status" value="1"/>
</dbReference>
<evidence type="ECO:0000313" key="2">
    <source>
        <dbReference type="EMBL" id="MFC4955844.1"/>
    </source>
</evidence>
<dbReference type="SUPFAM" id="SSF52266">
    <property type="entry name" value="SGNH hydrolase"/>
    <property type="match status" value="1"/>
</dbReference>
<comment type="caution">
    <text evidence="2">The sequence shown here is derived from an EMBL/GenBank/DDBJ whole genome shotgun (WGS) entry which is preliminary data.</text>
</comment>
<dbReference type="RefSeq" id="WP_344375499.1">
    <property type="nucleotide sequence ID" value="NZ_BAAASQ010000011.1"/>
</dbReference>
<organism evidence="2 3">
    <name type="scientific">Streptomyces mauvecolor</name>
    <dbReference type="NCBI Taxonomy" id="58345"/>
    <lineage>
        <taxon>Bacteria</taxon>
        <taxon>Bacillati</taxon>
        <taxon>Actinomycetota</taxon>
        <taxon>Actinomycetes</taxon>
        <taxon>Kitasatosporales</taxon>
        <taxon>Streptomycetaceae</taxon>
        <taxon>Streptomyces</taxon>
    </lineage>
</organism>
<dbReference type="InterPro" id="IPR013830">
    <property type="entry name" value="SGNH_hydro"/>
</dbReference>
<sequence length="434" mass="45421">MNRTRINRTRINRTRINRAGIGGALRRGGVPLAAGAAALALLAGAQPSSARPVAWGAAWAASPQLPSTGFTPNWSQEGFSHQSVRQIVRVTEGGDRLRIRLSNAYGTSPLTLTGATVAKAGTGADVQPGSVRELTFGGGKSVSIPAHGELRSDAARLGLERLDSVTVTLYFAGTTGPATFHAQGFADTYRADGDHRADPSGRAFTATSQSWYYLSGVEVGGGARRDGVALFGDSITDGFGSTPGANRRYSDALAERAGRPVVNAGIGGNLVLNDSAWYGERSAARFGRDALDQPGVSTVVVLEGVNDIGFSEAQKGSKPQPTYKPAPVVSSARLIDGYRELIRQAHSRGLKAVGATLLPLKGSDHWGEHSARVSDEVNEWIRTSGAFDAVADFDKALASKADPDRLAPAYDSGDALHPNDAGYRVMAGVLAEAL</sequence>
<protein>
    <submittedName>
        <fullName evidence="2">SGNH/GDSL hydrolase family protein</fullName>
    </submittedName>
</protein>
<dbReference type="CDD" id="cd01830">
    <property type="entry name" value="XynE_like"/>
    <property type="match status" value="1"/>
</dbReference>
<keyword evidence="2" id="KW-0378">Hydrolase</keyword>